<evidence type="ECO:0000313" key="3">
    <source>
        <dbReference type="Proteomes" id="UP000095392"/>
    </source>
</evidence>
<feature type="compositionally biased region" description="Basic residues" evidence="1">
    <location>
        <begin position="35"/>
        <end position="48"/>
    </location>
</feature>
<organism evidence="2 3">
    <name type="scientific">Alteromonas macleodii</name>
    <name type="common">Pseudoalteromonas macleodii</name>
    <dbReference type="NCBI Taxonomy" id="28108"/>
    <lineage>
        <taxon>Bacteria</taxon>
        <taxon>Pseudomonadati</taxon>
        <taxon>Pseudomonadota</taxon>
        <taxon>Gammaproteobacteria</taxon>
        <taxon>Alteromonadales</taxon>
        <taxon>Alteromonadaceae</taxon>
        <taxon>Alteromonas/Salinimonas group</taxon>
        <taxon>Alteromonas</taxon>
    </lineage>
</organism>
<dbReference type="Proteomes" id="UP000095392">
    <property type="component" value="Unassembled WGS sequence"/>
</dbReference>
<comment type="caution">
    <text evidence="2">The sequence shown here is derived from an EMBL/GenBank/DDBJ whole genome shotgun (WGS) entry which is preliminary data.</text>
</comment>
<accession>A0AB36FKZ5</accession>
<name>A0AB36FKZ5_ALTMA</name>
<reference evidence="2 3" key="1">
    <citation type="submission" date="2016-09" db="EMBL/GenBank/DDBJ databases">
        <title>Draft Genome Sequence of four Alteromonas macleodii strains isolated from copper coupons and grown long-term at elevated copper levels.</title>
        <authorList>
            <person name="Cusick K."/>
            <person name="Dale J."/>
            <person name="Little B."/>
            <person name="Biffinger J."/>
        </authorList>
    </citation>
    <scope>NUCLEOTIDE SEQUENCE [LARGE SCALE GENOMIC DNA]</scope>
    <source>
        <strain evidence="2 3">KCP01</strain>
    </source>
</reference>
<protein>
    <submittedName>
        <fullName evidence="2">Uncharacterized protein</fullName>
    </submittedName>
</protein>
<keyword evidence="3" id="KW-1185">Reference proteome</keyword>
<sequence length="48" mass="5066">MAIGSKGGSADKLRVVIANLTIGDCGTRPAGERPKQKHHTRAKKPSLI</sequence>
<evidence type="ECO:0000256" key="1">
    <source>
        <dbReference type="SAM" id="MobiDB-lite"/>
    </source>
</evidence>
<dbReference type="EMBL" id="MIPY01000056">
    <property type="protein sequence ID" value="OES24943.1"/>
    <property type="molecule type" value="Genomic_DNA"/>
</dbReference>
<dbReference type="AlphaFoldDB" id="A0AB36FKZ5"/>
<evidence type="ECO:0000313" key="2">
    <source>
        <dbReference type="EMBL" id="OES24943.1"/>
    </source>
</evidence>
<proteinExistence type="predicted"/>
<gene>
    <name evidence="2" type="ORF">BFV95_4517</name>
</gene>
<feature type="region of interest" description="Disordered" evidence="1">
    <location>
        <begin position="24"/>
        <end position="48"/>
    </location>
</feature>